<dbReference type="Pfam" id="PF00512">
    <property type="entry name" value="HisKA"/>
    <property type="match status" value="1"/>
</dbReference>
<evidence type="ECO:0000256" key="2">
    <source>
        <dbReference type="PROSITE-ProRule" id="PRU00169"/>
    </source>
</evidence>
<feature type="domain" description="Response regulatory" evidence="4">
    <location>
        <begin position="1"/>
        <end position="107"/>
    </location>
</feature>
<dbReference type="OrthoDB" id="2431898at2759"/>
<evidence type="ECO:0000313" key="6">
    <source>
        <dbReference type="Proteomes" id="UP000266673"/>
    </source>
</evidence>
<sequence>MRDYLASLLKEFDVHCACDGQDAIRLLKKLNRLPDLILSDIMMPNMNGYELLNVLRSNAKTREIPVILLSAKAGEDSIIEGLDRGADGYLIKPFSSLQLIARIRANIKLSLLRRKISFQQSKEEEAKQLLFSISNKILCGLDLNDSLLDIIQEINPLLPNERIFIITNVQSEFGKNKIVAFYEGSERINVCLNVYCDDVSKNVSELSVEIRLNSSCWGWIKLHRSPHSIWLNSEIELLQQISNQISLFITYTNVLKEIAENKVKMKAFGVANKTQSQILANTSHELRTPLGAIVGILSSFEKNILTNDQRDMIDIIISASDIVLSIVNDILDVAKLEARKIALRNVTFDLLELFEDIIEEYGKRAGTKKVELIVNCEIDMLPRYVKGDPDRLKQVLSHL</sequence>
<dbReference type="InterPro" id="IPR036097">
    <property type="entry name" value="HisK_dim/P_sf"/>
</dbReference>
<protein>
    <recommendedName>
        <fullName evidence="7">CheY-like superfamily</fullName>
    </recommendedName>
</protein>
<dbReference type="AlphaFoldDB" id="A0A397WCK0"/>
<evidence type="ECO:0000259" key="3">
    <source>
        <dbReference type="PROSITE" id="PS50109"/>
    </source>
</evidence>
<dbReference type="SUPFAM" id="SSF55874">
    <property type="entry name" value="ATPase domain of HSP90 chaperone/DNA topoisomerase II/histidine kinase"/>
    <property type="match status" value="1"/>
</dbReference>
<dbReference type="InterPro" id="IPR001789">
    <property type="entry name" value="Sig_transdc_resp-reg_receiver"/>
</dbReference>
<dbReference type="PANTHER" id="PTHR43547:SF2">
    <property type="entry name" value="HYBRID SIGNAL TRANSDUCTION HISTIDINE KINASE C"/>
    <property type="match status" value="1"/>
</dbReference>
<organism evidence="5 6">
    <name type="scientific">Gigaspora rosea</name>
    <dbReference type="NCBI Taxonomy" id="44941"/>
    <lineage>
        <taxon>Eukaryota</taxon>
        <taxon>Fungi</taxon>
        <taxon>Fungi incertae sedis</taxon>
        <taxon>Mucoromycota</taxon>
        <taxon>Glomeromycotina</taxon>
        <taxon>Glomeromycetes</taxon>
        <taxon>Diversisporales</taxon>
        <taxon>Gigasporaceae</taxon>
        <taxon>Gigaspora</taxon>
    </lineage>
</organism>
<accession>A0A397WCK0</accession>
<dbReference type="InterPro" id="IPR036890">
    <property type="entry name" value="HATPase_C_sf"/>
</dbReference>
<gene>
    <name evidence="5" type="ORF">C2G38_1422445</name>
</gene>
<keyword evidence="6" id="KW-1185">Reference proteome</keyword>
<reference evidence="5 6" key="1">
    <citation type="submission" date="2018-06" db="EMBL/GenBank/DDBJ databases">
        <title>Comparative genomics reveals the genomic features of Rhizophagus irregularis, R. cerebriforme, R. diaphanum and Gigaspora rosea, and their symbiotic lifestyle signature.</title>
        <authorList>
            <person name="Morin E."/>
            <person name="San Clemente H."/>
            <person name="Chen E.C.H."/>
            <person name="De La Providencia I."/>
            <person name="Hainaut M."/>
            <person name="Kuo A."/>
            <person name="Kohler A."/>
            <person name="Murat C."/>
            <person name="Tang N."/>
            <person name="Roy S."/>
            <person name="Loubradou J."/>
            <person name="Henrissat B."/>
            <person name="Grigoriev I.V."/>
            <person name="Corradi N."/>
            <person name="Roux C."/>
            <person name="Martin F.M."/>
        </authorList>
    </citation>
    <scope>NUCLEOTIDE SEQUENCE [LARGE SCALE GENOMIC DNA]</scope>
    <source>
        <strain evidence="5 6">DAOM 194757</strain>
    </source>
</reference>
<evidence type="ECO:0000313" key="5">
    <source>
        <dbReference type="EMBL" id="RIB30713.1"/>
    </source>
</evidence>
<evidence type="ECO:0000256" key="1">
    <source>
        <dbReference type="ARBA" id="ARBA00022553"/>
    </source>
</evidence>
<dbReference type="Gene3D" id="3.30.450.40">
    <property type="match status" value="1"/>
</dbReference>
<dbReference type="EMBL" id="QKWP01000006">
    <property type="protein sequence ID" value="RIB30713.1"/>
    <property type="molecule type" value="Genomic_DNA"/>
</dbReference>
<feature type="domain" description="Histidine kinase" evidence="3">
    <location>
        <begin position="281"/>
        <end position="399"/>
    </location>
</feature>
<dbReference type="InterPro" id="IPR005467">
    <property type="entry name" value="His_kinase_dom"/>
</dbReference>
<dbReference type="Gene3D" id="1.10.287.130">
    <property type="match status" value="1"/>
</dbReference>
<dbReference type="SMART" id="SM00388">
    <property type="entry name" value="HisKA"/>
    <property type="match status" value="1"/>
</dbReference>
<comment type="caution">
    <text evidence="5">The sequence shown here is derived from an EMBL/GenBank/DDBJ whole genome shotgun (WGS) entry which is preliminary data.</text>
</comment>
<dbReference type="GO" id="GO:0000155">
    <property type="term" value="F:phosphorelay sensor kinase activity"/>
    <property type="evidence" value="ECO:0007669"/>
    <property type="project" value="InterPro"/>
</dbReference>
<evidence type="ECO:0000259" key="4">
    <source>
        <dbReference type="PROSITE" id="PS50110"/>
    </source>
</evidence>
<dbReference type="InterPro" id="IPR003661">
    <property type="entry name" value="HisK_dim/P_dom"/>
</dbReference>
<feature type="modified residue" description="4-aspartylphosphate" evidence="2">
    <location>
        <position position="40"/>
    </location>
</feature>
<dbReference type="SMART" id="SM00448">
    <property type="entry name" value="REC"/>
    <property type="match status" value="1"/>
</dbReference>
<dbReference type="SUPFAM" id="SSF52172">
    <property type="entry name" value="CheY-like"/>
    <property type="match status" value="1"/>
</dbReference>
<dbReference type="Proteomes" id="UP000266673">
    <property type="component" value="Unassembled WGS sequence"/>
</dbReference>
<proteinExistence type="predicted"/>
<dbReference type="PANTHER" id="PTHR43547">
    <property type="entry name" value="TWO-COMPONENT HISTIDINE KINASE"/>
    <property type="match status" value="1"/>
</dbReference>
<dbReference type="InterPro" id="IPR029016">
    <property type="entry name" value="GAF-like_dom_sf"/>
</dbReference>
<dbReference type="Pfam" id="PF00072">
    <property type="entry name" value="Response_reg"/>
    <property type="match status" value="1"/>
</dbReference>
<dbReference type="SUPFAM" id="SSF55781">
    <property type="entry name" value="GAF domain-like"/>
    <property type="match status" value="1"/>
</dbReference>
<dbReference type="PROSITE" id="PS50109">
    <property type="entry name" value="HIS_KIN"/>
    <property type="match status" value="1"/>
</dbReference>
<dbReference type="SUPFAM" id="SSF47384">
    <property type="entry name" value="Homodimeric domain of signal transducing histidine kinase"/>
    <property type="match status" value="1"/>
</dbReference>
<name>A0A397WCK0_9GLOM</name>
<dbReference type="Gene3D" id="3.40.50.2300">
    <property type="match status" value="1"/>
</dbReference>
<dbReference type="CDD" id="cd00082">
    <property type="entry name" value="HisKA"/>
    <property type="match status" value="1"/>
</dbReference>
<keyword evidence="1 2" id="KW-0597">Phosphoprotein</keyword>
<dbReference type="InterPro" id="IPR011006">
    <property type="entry name" value="CheY-like_superfamily"/>
</dbReference>
<dbReference type="STRING" id="44941.A0A397WCK0"/>
<dbReference type="PROSITE" id="PS50110">
    <property type="entry name" value="RESPONSE_REGULATORY"/>
    <property type="match status" value="1"/>
</dbReference>
<evidence type="ECO:0008006" key="7">
    <source>
        <dbReference type="Google" id="ProtNLM"/>
    </source>
</evidence>
<dbReference type="Gene3D" id="3.30.565.10">
    <property type="entry name" value="Histidine kinase-like ATPase, C-terminal domain"/>
    <property type="match status" value="1"/>
</dbReference>